<dbReference type="Pfam" id="PF00376">
    <property type="entry name" value="MerR"/>
    <property type="match status" value="1"/>
</dbReference>
<proteinExistence type="predicted"/>
<reference evidence="3 4" key="1">
    <citation type="journal article" date="2012" name="J. Bacteriol.">
        <title>Draft Genome Sequence of the Soil Bacterium Burkholderia terrae Strain BS001, Which Interacts with Fungal Surface Structures.</title>
        <authorList>
            <person name="Nazir R."/>
            <person name="Hansen M.A."/>
            <person name="Sorensen S."/>
            <person name="van Elsas J.D."/>
        </authorList>
    </citation>
    <scope>NUCLEOTIDE SEQUENCE [LARGE SCALE GENOMIC DNA]</scope>
    <source>
        <strain evidence="3 4">BS001</strain>
    </source>
</reference>
<dbReference type="PANTHER" id="PTHR36172">
    <property type="match status" value="1"/>
</dbReference>
<accession>A0ABN0F3G2</accession>
<feature type="domain" description="Resolvase/invertase-type recombinase catalytic" evidence="2">
    <location>
        <begin position="60"/>
        <end position="112"/>
    </location>
</feature>
<dbReference type="InterPro" id="IPR000551">
    <property type="entry name" value="MerR-type_HTH_dom"/>
</dbReference>
<keyword evidence="4" id="KW-1185">Reference proteome</keyword>
<dbReference type="Proteomes" id="UP000004980">
    <property type="component" value="Unassembled WGS sequence"/>
</dbReference>
<dbReference type="Pfam" id="PF00239">
    <property type="entry name" value="Resolvase"/>
    <property type="match status" value="1"/>
</dbReference>
<organism evidence="3 4">
    <name type="scientific">Paraburkholderia hospita</name>
    <dbReference type="NCBI Taxonomy" id="169430"/>
    <lineage>
        <taxon>Bacteria</taxon>
        <taxon>Pseudomonadati</taxon>
        <taxon>Pseudomonadota</taxon>
        <taxon>Betaproteobacteria</taxon>
        <taxon>Burkholderiales</taxon>
        <taxon>Burkholderiaceae</taxon>
        <taxon>Paraburkholderia</taxon>
    </lineage>
</organism>
<dbReference type="InterPro" id="IPR051491">
    <property type="entry name" value="Recombinase/Transposase-rel"/>
</dbReference>
<dbReference type="InterPro" id="IPR009061">
    <property type="entry name" value="DNA-bd_dom_put_sf"/>
</dbReference>
<gene>
    <name evidence="3" type="ORF">WQE_51120</name>
</gene>
<dbReference type="InterPro" id="IPR036162">
    <property type="entry name" value="Resolvase-like_N_sf"/>
</dbReference>
<dbReference type="PROSITE" id="PS50937">
    <property type="entry name" value="HTH_MERR_2"/>
    <property type="match status" value="1"/>
</dbReference>
<evidence type="ECO:0000259" key="2">
    <source>
        <dbReference type="PROSITE" id="PS51736"/>
    </source>
</evidence>
<protein>
    <submittedName>
        <fullName evidence="3">Resolvase domain-containing protein</fullName>
    </submittedName>
</protein>
<feature type="domain" description="HTH merR-type" evidence="1">
    <location>
        <begin position="3"/>
        <end position="42"/>
    </location>
</feature>
<dbReference type="EMBL" id="AKAU01000323">
    <property type="protein sequence ID" value="EIM93112.1"/>
    <property type="molecule type" value="Genomic_DNA"/>
</dbReference>
<evidence type="ECO:0000313" key="3">
    <source>
        <dbReference type="EMBL" id="EIM93112.1"/>
    </source>
</evidence>
<dbReference type="Gene3D" id="1.10.1660.10">
    <property type="match status" value="1"/>
</dbReference>
<dbReference type="InterPro" id="IPR006119">
    <property type="entry name" value="Resolv_N"/>
</dbReference>
<dbReference type="PANTHER" id="PTHR36172:SF1">
    <property type="entry name" value="RESOLVASE-RELATED"/>
    <property type="match status" value="1"/>
</dbReference>
<name>A0ABN0F3G2_9BURK</name>
<sequence>MRLLSIGETATLLGVAVGTLRRWHRQGRLAPHGRTVGGHRRYLHDSVCASSKHAPPSAGKTICYARVSSHDPAGQLDTQAARLQKHCVDAGSADIEIITDLGSGLNYRKKGL</sequence>
<dbReference type="SUPFAM" id="SSF53041">
    <property type="entry name" value="Resolvase-like"/>
    <property type="match status" value="1"/>
</dbReference>
<dbReference type="Gene3D" id="3.40.50.1390">
    <property type="entry name" value="Resolvase, N-terminal catalytic domain"/>
    <property type="match status" value="1"/>
</dbReference>
<comment type="caution">
    <text evidence="3">The sequence shown here is derived from an EMBL/GenBank/DDBJ whole genome shotgun (WGS) entry which is preliminary data.</text>
</comment>
<dbReference type="SUPFAM" id="SSF46955">
    <property type="entry name" value="Putative DNA-binding domain"/>
    <property type="match status" value="1"/>
</dbReference>
<evidence type="ECO:0000313" key="4">
    <source>
        <dbReference type="Proteomes" id="UP000004980"/>
    </source>
</evidence>
<evidence type="ECO:0000259" key="1">
    <source>
        <dbReference type="PROSITE" id="PS50937"/>
    </source>
</evidence>
<dbReference type="PROSITE" id="PS51736">
    <property type="entry name" value="RECOMBINASES_3"/>
    <property type="match status" value="1"/>
</dbReference>